<keyword evidence="3" id="KW-1185">Reference proteome</keyword>
<evidence type="ECO:0000313" key="3">
    <source>
        <dbReference type="Proteomes" id="UP000250321"/>
    </source>
</evidence>
<dbReference type="AlphaFoldDB" id="A0A314YFF4"/>
<keyword evidence="1" id="KW-1133">Transmembrane helix</keyword>
<evidence type="ECO:0000313" key="2">
    <source>
        <dbReference type="EMBL" id="PQQ04927.1"/>
    </source>
</evidence>
<name>A0A314YFF4_PRUYE</name>
<gene>
    <name evidence="2" type="ORF">Pyn_06422</name>
</gene>
<organism evidence="2 3">
    <name type="scientific">Prunus yedoensis var. nudiflora</name>
    <dbReference type="NCBI Taxonomy" id="2094558"/>
    <lineage>
        <taxon>Eukaryota</taxon>
        <taxon>Viridiplantae</taxon>
        <taxon>Streptophyta</taxon>
        <taxon>Embryophyta</taxon>
        <taxon>Tracheophyta</taxon>
        <taxon>Spermatophyta</taxon>
        <taxon>Magnoliopsida</taxon>
        <taxon>eudicotyledons</taxon>
        <taxon>Gunneridae</taxon>
        <taxon>Pentapetalae</taxon>
        <taxon>rosids</taxon>
        <taxon>fabids</taxon>
        <taxon>Rosales</taxon>
        <taxon>Rosaceae</taxon>
        <taxon>Amygdaloideae</taxon>
        <taxon>Amygdaleae</taxon>
        <taxon>Prunus</taxon>
    </lineage>
</organism>
<proteinExistence type="predicted"/>
<feature type="transmembrane region" description="Helical" evidence="1">
    <location>
        <begin position="20"/>
        <end position="39"/>
    </location>
</feature>
<dbReference type="Proteomes" id="UP000250321">
    <property type="component" value="Unassembled WGS sequence"/>
</dbReference>
<accession>A0A314YFF4</accession>
<evidence type="ECO:0000256" key="1">
    <source>
        <dbReference type="SAM" id="Phobius"/>
    </source>
</evidence>
<reference evidence="2 3" key="1">
    <citation type="submission" date="2018-02" db="EMBL/GenBank/DDBJ databases">
        <title>Draft genome of wild Prunus yedoensis var. nudiflora.</title>
        <authorList>
            <person name="Baek S."/>
            <person name="Kim J.-H."/>
            <person name="Choi K."/>
            <person name="Kim G.-B."/>
            <person name="Cho A."/>
            <person name="Jang H."/>
            <person name="Shin C.-H."/>
            <person name="Yu H.-J."/>
            <person name="Mun J.-H."/>
        </authorList>
    </citation>
    <scope>NUCLEOTIDE SEQUENCE [LARGE SCALE GENOMIC DNA]</scope>
    <source>
        <strain evidence="3">cv. Jeju island</strain>
        <tissue evidence="2">Leaf</tissue>
    </source>
</reference>
<comment type="caution">
    <text evidence="2">The sequence shown here is derived from an EMBL/GenBank/DDBJ whole genome shotgun (WGS) entry which is preliminary data.</text>
</comment>
<keyword evidence="1" id="KW-0812">Transmembrane</keyword>
<protein>
    <submittedName>
        <fullName evidence="2">Uncharacterized protein</fullName>
    </submittedName>
</protein>
<dbReference type="EMBL" id="PJQY01001176">
    <property type="protein sequence ID" value="PQQ04927.1"/>
    <property type="molecule type" value="Genomic_DNA"/>
</dbReference>
<keyword evidence="1" id="KW-0472">Membrane</keyword>
<dbReference type="OrthoDB" id="1181826at2759"/>
<sequence length="67" mass="7458">MSTSSSSLQTSVSPLLKQAAVVWPNFLTTYLMTIIATYLTGVWEISITDAAAIVNIYWGWSAYCHWP</sequence>